<feature type="modified residue" description="N6-(pyridoxal phosphate)lysine" evidence="2 3">
    <location>
        <position position="36"/>
    </location>
</feature>
<dbReference type="PROSITE" id="PS01211">
    <property type="entry name" value="UPF0001"/>
    <property type="match status" value="1"/>
</dbReference>
<dbReference type="InterPro" id="IPR011078">
    <property type="entry name" value="PyrdxlP_homeostasis"/>
</dbReference>
<dbReference type="EMBL" id="FNKX01000001">
    <property type="protein sequence ID" value="SDQ90098.1"/>
    <property type="molecule type" value="Genomic_DNA"/>
</dbReference>
<dbReference type="FunFam" id="3.20.20.10:FF:000004">
    <property type="entry name" value="Pyridoxal phosphate homeostasis protein"/>
    <property type="match status" value="1"/>
</dbReference>
<dbReference type="CDD" id="cd06824">
    <property type="entry name" value="PLPDE_III_Yggs_like"/>
    <property type="match status" value="1"/>
</dbReference>
<dbReference type="AlphaFoldDB" id="A0A1H1ENE7"/>
<dbReference type="NCBIfam" id="TIGR00044">
    <property type="entry name" value="YggS family pyridoxal phosphate-dependent enzyme"/>
    <property type="match status" value="1"/>
</dbReference>
<dbReference type="HAMAP" id="MF_02087">
    <property type="entry name" value="PLP_homeostasis"/>
    <property type="match status" value="1"/>
</dbReference>
<dbReference type="Gene3D" id="3.20.20.10">
    <property type="entry name" value="Alanine racemase"/>
    <property type="match status" value="1"/>
</dbReference>
<dbReference type="PANTHER" id="PTHR10146">
    <property type="entry name" value="PROLINE SYNTHETASE CO-TRANSCRIBED BACTERIAL HOMOLOG PROTEIN"/>
    <property type="match status" value="1"/>
</dbReference>
<proteinExistence type="inferred from homology"/>
<dbReference type="STRING" id="157910.SAMN05445850_2074"/>
<name>A0A1H1ENE7_9BURK</name>
<keyword evidence="7" id="KW-1185">Reference proteome</keyword>
<keyword evidence="1 2" id="KW-0663">Pyridoxal phosphate</keyword>
<organism evidence="6 7">
    <name type="scientific">Paraburkholderia tuberum</name>
    <dbReference type="NCBI Taxonomy" id="157910"/>
    <lineage>
        <taxon>Bacteria</taxon>
        <taxon>Pseudomonadati</taxon>
        <taxon>Pseudomonadota</taxon>
        <taxon>Betaproteobacteria</taxon>
        <taxon>Burkholderiales</taxon>
        <taxon>Burkholderiaceae</taxon>
        <taxon>Paraburkholderia</taxon>
    </lineage>
</organism>
<evidence type="ECO:0000313" key="6">
    <source>
        <dbReference type="EMBL" id="SDQ90098.1"/>
    </source>
</evidence>
<dbReference type="RefSeq" id="WP_090803092.1">
    <property type="nucleotide sequence ID" value="NZ_FNKX01000001.1"/>
</dbReference>
<evidence type="ECO:0000313" key="7">
    <source>
        <dbReference type="Proteomes" id="UP000199365"/>
    </source>
</evidence>
<feature type="domain" description="Alanine racemase N-terminal" evidence="5">
    <location>
        <begin position="11"/>
        <end position="228"/>
    </location>
</feature>
<dbReference type="InterPro" id="IPR001608">
    <property type="entry name" value="Ala_racemase_N"/>
</dbReference>
<evidence type="ECO:0000256" key="2">
    <source>
        <dbReference type="HAMAP-Rule" id="MF_02087"/>
    </source>
</evidence>
<evidence type="ECO:0000256" key="4">
    <source>
        <dbReference type="RuleBase" id="RU004514"/>
    </source>
</evidence>
<protein>
    <recommendedName>
        <fullName evidence="2">Pyridoxal phosphate homeostasis protein</fullName>
        <shortName evidence="2">PLP homeostasis protein</shortName>
    </recommendedName>
</protein>
<dbReference type="SUPFAM" id="SSF51419">
    <property type="entry name" value="PLP-binding barrel"/>
    <property type="match status" value="1"/>
</dbReference>
<evidence type="ECO:0000256" key="3">
    <source>
        <dbReference type="PIRSR" id="PIRSR004848-1"/>
    </source>
</evidence>
<evidence type="ECO:0000256" key="1">
    <source>
        <dbReference type="ARBA" id="ARBA00022898"/>
    </source>
</evidence>
<dbReference type="InterPro" id="IPR029066">
    <property type="entry name" value="PLP-binding_barrel"/>
</dbReference>
<gene>
    <name evidence="6" type="ORF">SAMN05445850_2074</name>
</gene>
<comment type="cofactor">
    <cofactor evidence="3">
        <name>pyridoxal 5'-phosphate</name>
        <dbReference type="ChEBI" id="CHEBI:597326"/>
    </cofactor>
</comment>
<comment type="similarity">
    <text evidence="2 4">Belongs to the pyridoxal phosphate-binding protein YggS/PROSC family.</text>
</comment>
<dbReference type="PIRSF" id="PIRSF004848">
    <property type="entry name" value="YBL036c_PLPDEIII"/>
    <property type="match status" value="1"/>
</dbReference>
<dbReference type="GO" id="GO:0030170">
    <property type="term" value="F:pyridoxal phosphate binding"/>
    <property type="evidence" value="ECO:0007669"/>
    <property type="project" value="UniProtKB-UniRule"/>
</dbReference>
<sequence length="232" mass="25178">MSDLPHNLADVHERIARAAQAAHRDAQSVTLLAVSKTFPADAVRAAHAAGQRAFGENYVQEALDKIQALADLRASLEWHFIGPLQSNKTRPVAEHFDWVHSVDRLKIAQRLSEQRPDHLPPLNVCLQVNVSGEASKSGVAIAEAAAIAQQIAALPKLKLRGLMSIPEPGGDLAEQRAPHRQLRELFERLRNDGLALDTLSMGMSADLEAAVLEGATIVRVGTAIFGARDYSR</sequence>
<comment type="function">
    <text evidence="2">Pyridoxal 5'-phosphate (PLP)-binding protein, which is involved in PLP homeostasis.</text>
</comment>
<dbReference type="Proteomes" id="UP000199365">
    <property type="component" value="Unassembled WGS sequence"/>
</dbReference>
<dbReference type="Pfam" id="PF01168">
    <property type="entry name" value="Ala_racemase_N"/>
    <property type="match status" value="1"/>
</dbReference>
<evidence type="ECO:0000259" key="5">
    <source>
        <dbReference type="Pfam" id="PF01168"/>
    </source>
</evidence>
<reference evidence="7" key="1">
    <citation type="submission" date="2016-10" db="EMBL/GenBank/DDBJ databases">
        <authorList>
            <person name="Varghese N."/>
            <person name="Submissions S."/>
        </authorList>
    </citation>
    <scope>NUCLEOTIDE SEQUENCE [LARGE SCALE GENOMIC DNA]</scope>
    <source>
        <strain evidence="7">DUS833</strain>
    </source>
</reference>
<accession>A0A1H1ENE7</accession>
<dbReference type="PANTHER" id="PTHR10146:SF14">
    <property type="entry name" value="PYRIDOXAL PHOSPHATE HOMEOSTASIS PROTEIN"/>
    <property type="match status" value="1"/>
</dbReference>